<dbReference type="Pfam" id="PF00644">
    <property type="entry name" value="PARP"/>
    <property type="match status" value="1"/>
</dbReference>
<keyword evidence="3" id="KW-0548">Nucleotidyltransferase</keyword>
<evidence type="ECO:0000256" key="3">
    <source>
        <dbReference type="ARBA" id="ARBA00022695"/>
    </source>
</evidence>
<evidence type="ECO:0000256" key="4">
    <source>
        <dbReference type="ARBA" id="ARBA00023027"/>
    </source>
</evidence>
<dbReference type="InterPro" id="IPR051838">
    <property type="entry name" value="ARTD_PARP"/>
</dbReference>
<dbReference type="SUPFAM" id="SSF56399">
    <property type="entry name" value="ADP-ribosylation"/>
    <property type="match status" value="1"/>
</dbReference>
<evidence type="ECO:0000259" key="8">
    <source>
        <dbReference type="PROSITE" id="PS51059"/>
    </source>
</evidence>
<dbReference type="GO" id="GO:0003950">
    <property type="term" value="F:NAD+ poly-ADP-ribosyltransferase activity"/>
    <property type="evidence" value="ECO:0007669"/>
    <property type="project" value="UniProtKB-UniRule"/>
</dbReference>
<accession>A0A7M6DRT5</accession>
<dbReference type="Proteomes" id="UP000594262">
    <property type="component" value="Unplaced"/>
</dbReference>
<dbReference type="Gene3D" id="3.90.228.10">
    <property type="match status" value="1"/>
</dbReference>
<protein>
    <recommendedName>
        <fullName evidence="6">Poly [ADP-ribose] polymerase</fullName>
        <shortName evidence="6">PARP</shortName>
        <ecNumber evidence="6">2.4.2.-</ecNumber>
    </recommendedName>
</protein>
<feature type="domain" description="PARP catalytic" evidence="8">
    <location>
        <begin position="1"/>
        <end position="191"/>
    </location>
</feature>
<feature type="transmembrane region" description="Helical" evidence="7">
    <location>
        <begin position="201"/>
        <end position="220"/>
    </location>
</feature>
<evidence type="ECO:0000256" key="7">
    <source>
        <dbReference type="SAM" id="Phobius"/>
    </source>
</evidence>
<dbReference type="PROSITE" id="PS51059">
    <property type="entry name" value="PARP_CATALYTIC"/>
    <property type="match status" value="1"/>
</dbReference>
<dbReference type="OrthoDB" id="19501at2759"/>
<dbReference type="EC" id="2.4.2.-" evidence="6"/>
<keyword evidence="1 6" id="KW-0328">Glycosyltransferase</keyword>
<dbReference type="GO" id="GO:0005789">
    <property type="term" value="C:endoplasmic reticulum membrane"/>
    <property type="evidence" value="ECO:0007669"/>
    <property type="project" value="UniProtKB-SubCell"/>
</dbReference>
<proteinExistence type="inferred from homology"/>
<evidence type="ECO:0000313" key="9">
    <source>
        <dbReference type="EnsemblMetazoa" id="CLYHEMP025986.1"/>
    </source>
</evidence>
<reference evidence="9" key="1">
    <citation type="submission" date="2021-01" db="UniProtKB">
        <authorList>
            <consortium name="EnsemblMetazoa"/>
        </authorList>
    </citation>
    <scope>IDENTIFICATION</scope>
</reference>
<evidence type="ECO:0000256" key="2">
    <source>
        <dbReference type="ARBA" id="ARBA00022679"/>
    </source>
</evidence>
<keyword evidence="7" id="KW-0472">Membrane</keyword>
<organism evidence="9 10">
    <name type="scientific">Clytia hemisphaerica</name>
    <dbReference type="NCBI Taxonomy" id="252671"/>
    <lineage>
        <taxon>Eukaryota</taxon>
        <taxon>Metazoa</taxon>
        <taxon>Cnidaria</taxon>
        <taxon>Hydrozoa</taxon>
        <taxon>Hydroidolina</taxon>
        <taxon>Leptothecata</taxon>
        <taxon>Obeliida</taxon>
        <taxon>Clytiidae</taxon>
        <taxon>Clytia</taxon>
    </lineage>
</organism>
<evidence type="ECO:0000256" key="1">
    <source>
        <dbReference type="ARBA" id="ARBA00022676"/>
    </source>
</evidence>
<keyword evidence="7" id="KW-0812">Transmembrane</keyword>
<comment type="similarity">
    <text evidence="5">Belongs to the ARTD/PARP family.</text>
</comment>
<name>A0A7M6DRT5_9CNID</name>
<dbReference type="AlphaFoldDB" id="A0A7M6DRT5"/>
<keyword evidence="2 6" id="KW-0808">Transferase</keyword>
<keyword evidence="4 6" id="KW-0520">NAD</keyword>
<keyword evidence="10" id="KW-1185">Reference proteome</keyword>
<dbReference type="PANTHER" id="PTHR21328">
    <property type="entry name" value="POLY ADP-RIBOSE POLYMERASE FAMILY, MEMBER PARP"/>
    <property type="match status" value="1"/>
</dbReference>
<dbReference type="InterPro" id="IPR012317">
    <property type="entry name" value="Poly(ADP-ribose)pol_cat_dom"/>
</dbReference>
<sequence>MLKWILKNRQCSFKTAGKAKLEDIFQKTGESSFSLEPCQIFEVCYNTSMSKRFDDLKEEHGLKYGYHGSRLDNFYSIIQNGLQVHMMKNGIFGEGVYLTDDLAITMPYTKSGIVWDHTSLGEQVSCVAFCELIDHPGVKCQVENDTSKTRATAKNSESGEVPERYFVVTSSELVRIKYILVFSTKKSNKRSVKKPSICSQYPVLTILVVYLAFLLLMGFWKSRSFQMFYRKYFSGMNNDDEDDSFV</sequence>
<dbReference type="EnsemblMetazoa" id="CLYHEMT025986.1">
    <property type="protein sequence ID" value="CLYHEMP025986.1"/>
    <property type="gene ID" value="CLYHEMG025986"/>
</dbReference>
<keyword evidence="7" id="KW-1133">Transmembrane helix</keyword>
<dbReference type="GO" id="GO:0006986">
    <property type="term" value="P:response to unfolded protein"/>
    <property type="evidence" value="ECO:0007669"/>
    <property type="project" value="UniProtKB-KW"/>
</dbReference>
<dbReference type="GO" id="GO:0016779">
    <property type="term" value="F:nucleotidyltransferase activity"/>
    <property type="evidence" value="ECO:0007669"/>
    <property type="project" value="UniProtKB-KW"/>
</dbReference>
<evidence type="ECO:0000256" key="6">
    <source>
        <dbReference type="RuleBase" id="RU362114"/>
    </source>
</evidence>
<evidence type="ECO:0000256" key="5">
    <source>
        <dbReference type="ARBA" id="ARBA00024347"/>
    </source>
</evidence>
<evidence type="ECO:0000313" key="10">
    <source>
        <dbReference type="Proteomes" id="UP000594262"/>
    </source>
</evidence>